<evidence type="ECO:0000256" key="1">
    <source>
        <dbReference type="PROSITE-ProRule" id="PRU00023"/>
    </source>
</evidence>
<organism evidence="2">
    <name type="scientific">Oikopleura dioica</name>
    <name type="common">Tunicate</name>
    <dbReference type="NCBI Taxonomy" id="34765"/>
    <lineage>
        <taxon>Eukaryota</taxon>
        <taxon>Metazoa</taxon>
        <taxon>Chordata</taxon>
        <taxon>Tunicata</taxon>
        <taxon>Appendicularia</taxon>
        <taxon>Copelata</taxon>
        <taxon>Oikopleuridae</taxon>
        <taxon>Oikopleura</taxon>
    </lineage>
</organism>
<keyword evidence="3" id="KW-1185">Reference proteome</keyword>
<dbReference type="InterPro" id="IPR002110">
    <property type="entry name" value="Ankyrin_rpt"/>
</dbReference>
<dbReference type="Pfam" id="PF00023">
    <property type="entry name" value="Ank"/>
    <property type="match status" value="1"/>
</dbReference>
<sequence>METLRNCTKNGKCDRYPVFDSIKKQHLDCLAMIISKYPKMIYLRDHSGFPPLCQAAYTDFKDGCELILRYSEAAKNPFSDEPLLTYSNYRQETPLFLAVEAQHLEVVMFLMQAGASAVHPCIRG</sequence>
<proteinExistence type="predicted"/>
<dbReference type="OrthoDB" id="194358at2759"/>
<name>E4X6G4_OIKDI</name>
<evidence type="ECO:0000313" key="3">
    <source>
        <dbReference type="Proteomes" id="UP000001307"/>
    </source>
</evidence>
<dbReference type="EMBL" id="FN653027">
    <property type="protein sequence ID" value="CBY07917.1"/>
    <property type="molecule type" value="Genomic_DNA"/>
</dbReference>
<feature type="repeat" description="ANK" evidence="1">
    <location>
        <begin position="90"/>
        <end position="116"/>
    </location>
</feature>
<dbReference type="SUPFAM" id="SSF48403">
    <property type="entry name" value="Ankyrin repeat"/>
    <property type="match status" value="1"/>
</dbReference>
<keyword evidence="1" id="KW-0040">ANK repeat</keyword>
<dbReference type="SMART" id="SM00248">
    <property type="entry name" value="ANK"/>
    <property type="match status" value="3"/>
</dbReference>
<dbReference type="InParanoid" id="E4X6G4"/>
<dbReference type="Proteomes" id="UP000001307">
    <property type="component" value="Unassembled WGS sequence"/>
</dbReference>
<dbReference type="PROSITE" id="PS50088">
    <property type="entry name" value="ANK_REPEAT"/>
    <property type="match status" value="1"/>
</dbReference>
<accession>E4X6G4</accession>
<dbReference type="InterPro" id="IPR036770">
    <property type="entry name" value="Ankyrin_rpt-contain_sf"/>
</dbReference>
<dbReference type="AlphaFoldDB" id="E4X6G4"/>
<evidence type="ECO:0000313" key="2">
    <source>
        <dbReference type="EMBL" id="CBY07917.1"/>
    </source>
</evidence>
<gene>
    <name evidence="2" type="ORF">GSOID_T00003279001</name>
</gene>
<dbReference type="Gene3D" id="1.25.40.20">
    <property type="entry name" value="Ankyrin repeat-containing domain"/>
    <property type="match status" value="1"/>
</dbReference>
<protein>
    <submittedName>
        <fullName evidence="2">Uncharacterized protein</fullName>
    </submittedName>
</protein>
<reference evidence="2" key="1">
    <citation type="journal article" date="2010" name="Science">
        <title>Plasticity of animal genome architecture unmasked by rapid evolution of a pelagic tunicate.</title>
        <authorList>
            <person name="Denoeud F."/>
            <person name="Henriet S."/>
            <person name="Mungpakdee S."/>
            <person name="Aury J.M."/>
            <person name="Da Silva C."/>
            <person name="Brinkmann H."/>
            <person name="Mikhaleva J."/>
            <person name="Olsen L.C."/>
            <person name="Jubin C."/>
            <person name="Canestro C."/>
            <person name="Bouquet J.M."/>
            <person name="Danks G."/>
            <person name="Poulain J."/>
            <person name="Campsteijn C."/>
            <person name="Adamski M."/>
            <person name="Cross I."/>
            <person name="Yadetie F."/>
            <person name="Muffato M."/>
            <person name="Louis A."/>
            <person name="Butcher S."/>
            <person name="Tsagkogeorga G."/>
            <person name="Konrad A."/>
            <person name="Singh S."/>
            <person name="Jensen M.F."/>
            <person name="Cong E.H."/>
            <person name="Eikeseth-Otteraa H."/>
            <person name="Noel B."/>
            <person name="Anthouard V."/>
            <person name="Porcel B.M."/>
            <person name="Kachouri-Lafond R."/>
            <person name="Nishino A."/>
            <person name="Ugolini M."/>
            <person name="Chourrout P."/>
            <person name="Nishida H."/>
            <person name="Aasland R."/>
            <person name="Huzurbazar S."/>
            <person name="Westhof E."/>
            <person name="Delsuc F."/>
            <person name="Lehrach H."/>
            <person name="Reinhardt R."/>
            <person name="Weissenbach J."/>
            <person name="Roy S.W."/>
            <person name="Artiguenave F."/>
            <person name="Postlethwait J.H."/>
            <person name="Manak J.R."/>
            <person name="Thompson E.M."/>
            <person name="Jaillon O."/>
            <person name="Du Pasquier L."/>
            <person name="Boudinot P."/>
            <person name="Liberles D.A."/>
            <person name="Volff J.N."/>
            <person name="Philippe H."/>
            <person name="Lenhard B."/>
            <person name="Roest Crollius H."/>
            <person name="Wincker P."/>
            <person name="Chourrout D."/>
        </authorList>
    </citation>
    <scope>NUCLEOTIDE SEQUENCE [LARGE SCALE GENOMIC DNA]</scope>
</reference>
<dbReference type="PROSITE" id="PS50297">
    <property type="entry name" value="ANK_REP_REGION"/>
    <property type="match status" value="1"/>
</dbReference>